<name>A0A2N0H6M6_9SPHN</name>
<comment type="caution">
    <text evidence="1">The sequence shown here is derived from an EMBL/GenBank/DDBJ whole genome shotgun (WGS) entry which is preliminary data.</text>
</comment>
<evidence type="ECO:0000313" key="2">
    <source>
        <dbReference type="Proteomes" id="UP000232587"/>
    </source>
</evidence>
<dbReference type="EMBL" id="PHUF01000004">
    <property type="protein sequence ID" value="PKB14588.1"/>
    <property type="molecule type" value="Genomic_DNA"/>
</dbReference>
<dbReference type="OrthoDB" id="9816064at2"/>
<dbReference type="Pfam" id="PF17645">
    <property type="entry name" value="Amdase"/>
    <property type="match status" value="1"/>
</dbReference>
<organism evidence="1 2">
    <name type="scientific">Novosphingobium kunmingense</name>
    <dbReference type="NCBI Taxonomy" id="1211806"/>
    <lineage>
        <taxon>Bacteria</taxon>
        <taxon>Pseudomonadati</taxon>
        <taxon>Pseudomonadota</taxon>
        <taxon>Alphaproteobacteria</taxon>
        <taxon>Sphingomonadales</taxon>
        <taxon>Sphingomonadaceae</taxon>
        <taxon>Novosphingobium</taxon>
    </lineage>
</organism>
<dbReference type="Proteomes" id="UP000232587">
    <property type="component" value="Unassembled WGS sequence"/>
</dbReference>
<proteinExistence type="predicted"/>
<dbReference type="InterPro" id="IPR053714">
    <property type="entry name" value="Iso_Racemase_Enz_sf"/>
</dbReference>
<sequence length="258" mass="28011">MTIDTIPGRVQADQLGYRMKFGVLGPSTNTIVQPDFDDLRVPGVTNHYSRIVVDDAKAVSNESFMAGAWEISDNTHEAVRGVLTCKPNYLVMGMSAVTFFGGADGAVKWRRGVEEISGLGVSTGSEATVAALAAYGGIKKVAFFSPYYPTANAEVRNFLSDHGYETVRDIPLQCPSWTSIAEQTERTIIDTFKALDGDDVDALIQCGTNISAIRVAAAAELWLNKPVIAINTATYWHALRANGFTDRLQGFGRLMSEF</sequence>
<evidence type="ECO:0000313" key="1">
    <source>
        <dbReference type="EMBL" id="PKB14588.1"/>
    </source>
</evidence>
<dbReference type="GO" id="GO:0016853">
    <property type="term" value="F:isomerase activity"/>
    <property type="evidence" value="ECO:0007669"/>
    <property type="project" value="UniProtKB-KW"/>
</dbReference>
<reference evidence="1 2" key="1">
    <citation type="submission" date="2017-11" db="EMBL/GenBank/DDBJ databases">
        <title>Genomic Encyclopedia of Type Strains, Phase III (KMG-III): the genomes of soil and plant-associated and newly described type strains.</title>
        <authorList>
            <person name="Whitman W."/>
        </authorList>
    </citation>
    <scope>NUCLEOTIDE SEQUENCE [LARGE SCALE GENOMIC DNA]</scope>
    <source>
        <strain evidence="1 2">CGMCC 1.12274</strain>
    </source>
</reference>
<dbReference type="InterPro" id="IPR026286">
    <property type="entry name" value="MaiA/AMDase"/>
</dbReference>
<accession>A0A2N0H6M6</accession>
<dbReference type="AlphaFoldDB" id="A0A2N0H6M6"/>
<dbReference type="Gene3D" id="3.40.50.12500">
    <property type="match status" value="1"/>
</dbReference>
<dbReference type="RefSeq" id="WP_100867410.1">
    <property type="nucleotide sequence ID" value="NZ_PHUF01000004.1"/>
</dbReference>
<keyword evidence="1" id="KW-0413">Isomerase</keyword>
<dbReference type="PIRSF" id="PIRSF015736">
    <property type="entry name" value="MI"/>
    <property type="match status" value="1"/>
</dbReference>
<keyword evidence="2" id="KW-1185">Reference proteome</keyword>
<dbReference type="PANTHER" id="PTHR40267">
    <property type="entry name" value="BLR3294 PROTEIN"/>
    <property type="match status" value="1"/>
</dbReference>
<dbReference type="PANTHER" id="PTHR40267:SF1">
    <property type="entry name" value="BLR3294 PROTEIN"/>
    <property type="match status" value="1"/>
</dbReference>
<gene>
    <name evidence="1" type="ORF">B0I00_2185</name>
</gene>
<protein>
    <submittedName>
        <fullName evidence="1">Maleate isomerase</fullName>
    </submittedName>
</protein>